<name>A0ABT5VVN6_9BACT</name>
<keyword evidence="3" id="KW-1185">Reference proteome</keyword>
<protein>
    <submittedName>
        <fullName evidence="2">Sulfatase-like hydrolase/transferase</fullName>
    </submittedName>
</protein>
<dbReference type="InterPro" id="IPR017850">
    <property type="entry name" value="Alkaline_phosphatase_core_sf"/>
</dbReference>
<dbReference type="RefSeq" id="WP_275110814.1">
    <property type="nucleotide sequence ID" value="NZ_JAKJSC010000004.1"/>
</dbReference>
<dbReference type="PROSITE" id="PS51257">
    <property type="entry name" value="PROKAR_LIPOPROTEIN"/>
    <property type="match status" value="1"/>
</dbReference>
<dbReference type="CDD" id="cd16155">
    <property type="entry name" value="sulfatase_like"/>
    <property type="match status" value="1"/>
</dbReference>
<dbReference type="Gene3D" id="3.40.720.10">
    <property type="entry name" value="Alkaline Phosphatase, subunit A"/>
    <property type="match status" value="1"/>
</dbReference>
<feature type="domain" description="Sulfatase N-terminal" evidence="1">
    <location>
        <begin position="28"/>
        <end position="394"/>
    </location>
</feature>
<accession>A0ABT5VVN6</accession>
<evidence type="ECO:0000313" key="2">
    <source>
        <dbReference type="EMBL" id="MDE5419485.1"/>
    </source>
</evidence>
<dbReference type="InterPro" id="IPR051849">
    <property type="entry name" value="GAG-degrading_sulfatase"/>
</dbReference>
<organism evidence="2 3">
    <name type="scientific">Paralabilibaculum antarcticum</name>
    <dbReference type="NCBI Taxonomy" id="2912572"/>
    <lineage>
        <taxon>Bacteria</taxon>
        <taxon>Pseudomonadati</taxon>
        <taxon>Bacteroidota</taxon>
        <taxon>Bacteroidia</taxon>
        <taxon>Marinilabiliales</taxon>
        <taxon>Marinifilaceae</taxon>
        <taxon>Paralabilibaculum</taxon>
    </lineage>
</organism>
<comment type="caution">
    <text evidence="2">The sequence shown here is derived from an EMBL/GenBank/DDBJ whole genome shotgun (WGS) entry which is preliminary data.</text>
</comment>
<dbReference type="PANTHER" id="PTHR46615">
    <property type="entry name" value="ARYLSULFATASE K"/>
    <property type="match status" value="1"/>
</dbReference>
<dbReference type="InterPro" id="IPR000917">
    <property type="entry name" value="Sulfatase_N"/>
</dbReference>
<sequence length="503" mass="57376">MKLKLLLSISFVSILMGCSGKKIEKKQPNIIFLFADDQCYNTVHALGNEEIITPNLDKMVEEGATFAQAFNMGAWTGAVCASSRAMLNTGRFVWRAYDYENKQKELVDNGQMWSQIMQSAGYDTYMTGKWHVKTAPPKIFNHTVHIRPGMPKDNWDHAKQVKLFAELDAKNGNPEDIMPFGYNRPQSESDISWTPWDKNNGGFWNGGKHWSEVLKDDAITFIDSAKGKEKPFFMYLAFNAPHDPRQSPKEFLDMYPLENISVPESFLPMYPYKDSIGCGPALRDAALAPFPRTEYAIKKHRQEYYALITHLDHQIGEIIKALKESGEMDNTYIFYTADHGLAVGENGLLGKQNMYDHSMRPPLFVVGPDIPKGKKIDAEVYLQDIMASSIELAGLPKPEYIEFKSFMSLARGEQTESNYDAIYGCYKADLQRMIRTDGFKLIVYPHGKIMRLYDLREDPNEMNDLANKPEFKGKIKELFTKLVALQQDMDDPLDLTKIFTPLQ</sequence>
<dbReference type="Proteomes" id="UP001528920">
    <property type="component" value="Unassembled WGS sequence"/>
</dbReference>
<evidence type="ECO:0000259" key="1">
    <source>
        <dbReference type="Pfam" id="PF00884"/>
    </source>
</evidence>
<proteinExistence type="predicted"/>
<dbReference type="SUPFAM" id="SSF53649">
    <property type="entry name" value="Alkaline phosphatase-like"/>
    <property type="match status" value="1"/>
</dbReference>
<dbReference type="Pfam" id="PF00884">
    <property type="entry name" value="Sulfatase"/>
    <property type="match status" value="1"/>
</dbReference>
<dbReference type="PANTHER" id="PTHR46615:SF1">
    <property type="entry name" value="ARYLSULFATASE K"/>
    <property type="match status" value="1"/>
</dbReference>
<evidence type="ECO:0000313" key="3">
    <source>
        <dbReference type="Proteomes" id="UP001528920"/>
    </source>
</evidence>
<gene>
    <name evidence="2" type="ORF">L3049_15940</name>
</gene>
<reference evidence="2 3" key="1">
    <citation type="submission" date="2022-01" db="EMBL/GenBank/DDBJ databases">
        <title>Labilibaculum sp. nov, a marine bacterium isolated from Antarctica.</title>
        <authorList>
            <person name="Dai W."/>
        </authorList>
    </citation>
    <scope>NUCLEOTIDE SEQUENCE [LARGE SCALE GENOMIC DNA]</scope>
    <source>
        <strain evidence="2 3">DW002</strain>
    </source>
</reference>
<dbReference type="EMBL" id="JAKJSC010000004">
    <property type="protein sequence ID" value="MDE5419485.1"/>
    <property type="molecule type" value="Genomic_DNA"/>
</dbReference>